<keyword evidence="3" id="KW-1185">Reference proteome</keyword>
<accession>A0ABZ0IHM6</accession>
<name>A0ABZ0IHM6_9BACT</name>
<gene>
    <name evidence="2" type="ORF">RT717_15640</name>
</gene>
<feature type="transmembrane region" description="Helical" evidence="1">
    <location>
        <begin position="80"/>
        <end position="102"/>
    </location>
</feature>
<dbReference type="Pfam" id="PF13630">
    <property type="entry name" value="SdpI"/>
    <property type="match status" value="1"/>
</dbReference>
<keyword evidence="1" id="KW-0812">Transmembrane</keyword>
<keyword evidence="1" id="KW-0472">Membrane</keyword>
<dbReference type="EMBL" id="CP136051">
    <property type="protein sequence ID" value="WOK04513.1"/>
    <property type="molecule type" value="Genomic_DNA"/>
</dbReference>
<reference evidence="2 3" key="1">
    <citation type="journal article" date="2023" name="Microbiol. Resour. Announc.">
        <title>Complete Genome Sequence of Imperialibacter roseus strain P4T.</title>
        <authorList>
            <person name="Tizabi D.R."/>
            <person name="Bachvaroff T."/>
            <person name="Hill R.T."/>
        </authorList>
    </citation>
    <scope>NUCLEOTIDE SEQUENCE [LARGE SCALE GENOMIC DNA]</scope>
    <source>
        <strain evidence="2 3">P4T</strain>
    </source>
</reference>
<proteinExistence type="predicted"/>
<feature type="transmembrane region" description="Helical" evidence="1">
    <location>
        <begin position="46"/>
        <end position="74"/>
    </location>
</feature>
<evidence type="ECO:0000313" key="3">
    <source>
        <dbReference type="Proteomes" id="UP001302349"/>
    </source>
</evidence>
<dbReference type="Proteomes" id="UP001302349">
    <property type="component" value="Chromosome"/>
</dbReference>
<evidence type="ECO:0000313" key="2">
    <source>
        <dbReference type="EMBL" id="WOK04513.1"/>
    </source>
</evidence>
<keyword evidence="1" id="KW-1133">Transmembrane helix</keyword>
<evidence type="ECO:0000256" key="1">
    <source>
        <dbReference type="SAM" id="Phobius"/>
    </source>
</evidence>
<feature type="transmembrane region" description="Helical" evidence="1">
    <location>
        <begin position="6"/>
        <end position="25"/>
    </location>
</feature>
<organism evidence="2 3">
    <name type="scientific">Imperialibacter roseus</name>
    <dbReference type="NCBI Taxonomy" id="1324217"/>
    <lineage>
        <taxon>Bacteria</taxon>
        <taxon>Pseudomonadati</taxon>
        <taxon>Bacteroidota</taxon>
        <taxon>Cytophagia</taxon>
        <taxon>Cytophagales</taxon>
        <taxon>Flammeovirgaceae</taxon>
        <taxon>Imperialibacter</taxon>
    </lineage>
</organism>
<protein>
    <submittedName>
        <fullName evidence="2">SdpI family protein</fullName>
    </submittedName>
</protein>
<dbReference type="InterPro" id="IPR025962">
    <property type="entry name" value="SdpI/YhfL"/>
</dbReference>
<sequence length="119" mass="13112">MENLFWMHFILGPFFLVIAFLFKAFPPKSINYLYGYRTTRSMKSDAAWHAANKLSANLMVGVGFATCLAQGIFYATGIGFAAYVGWSSGVLVVLLLATIPAVEAHLKKNFDEQGNPISK</sequence>
<dbReference type="RefSeq" id="WP_317487323.1">
    <property type="nucleotide sequence ID" value="NZ_CP136051.1"/>
</dbReference>